<protein>
    <submittedName>
        <fullName evidence="3">Coiled-coil domain-containing protein</fullName>
    </submittedName>
</protein>
<feature type="transmembrane region" description="Helical" evidence="2">
    <location>
        <begin position="6"/>
        <end position="26"/>
    </location>
</feature>
<keyword evidence="2" id="KW-0812">Transmembrane</keyword>
<sequence>MKTALFAVFLMLFLATGIITLLGLIHKVRIEKTYLNKLFFALILELSGAVIYLFTETEFFEVTATPPTPVSEIHSLADELSQRFPDESVSSIEARLRLYDGIESALEDSNAEIDKLSTELSVLAQEQMNLEQELELRVNQIKLLNSEIKARQEAMAKLTKLEKQFLVKMAELNSRISEWGASINFRWQPEEKREVALMLQEAFKEIGFMEANELPNDDPMTAHAILERYQKKKRFKEVGFLTPQVVAFIVQDYLSPGLVR</sequence>
<feature type="transmembrane region" description="Helical" evidence="2">
    <location>
        <begin position="38"/>
        <end position="55"/>
    </location>
</feature>
<evidence type="ECO:0000256" key="1">
    <source>
        <dbReference type="SAM" id="Coils"/>
    </source>
</evidence>
<comment type="caution">
    <text evidence="3">The sequence shown here is derived from an EMBL/GenBank/DDBJ whole genome shotgun (WGS) entry which is preliminary data.</text>
</comment>
<dbReference type="EMBL" id="JBHRYN010000009">
    <property type="protein sequence ID" value="MFC3701493.1"/>
    <property type="molecule type" value="Genomic_DNA"/>
</dbReference>
<reference evidence="4" key="1">
    <citation type="journal article" date="2019" name="Int. J. Syst. Evol. Microbiol.">
        <title>The Global Catalogue of Microorganisms (GCM) 10K type strain sequencing project: providing services to taxonomists for standard genome sequencing and annotation.</title>
        <authorList>
            <consortium name="The Broad Institute Genomics Platform"/>
            <consortium name="The Broad Institute Genome Sequencing Center for Infectious Disease"/>
            <person name="Wu L."/>
            <person name="Ma J."/>
        </authorList>
    </citation>
    <scope>NUCLEOTIDE SEQUENCE [LARGE SCALE GENOMIC DNA]</scope>
    <source>
        <strain evidence="4">CECT 8288</strain>
    </source>
</reference>
<evidence type="ECO:0000313" key="3">
    <source>
        <dbReference type="EMBL" id="MFC3701493.1"/>
    </source>
</evidence>
<keyword evidence="4" id="KW-1185">Reference proteome</keyword>
<keyword evidence="2" id="KW-1133">Transmembrane helix</keyword>
<evidence type="ECO:0000256" key="2">
    <source>
        <dbReference type="SAM" id="Phobius"/>
    </source>
</evidence>
<organism evidence="3 4">
    <name type="scientific">Reinekea marina</name>
    <dbReference type="NCBI Taxonomy" id="1310421"/>
    <lineage>
        <taxon>Bacteria</taxon>
        <taxon>Pseudomonadati</taxon>
        <taxon>Pseudomonadota</taxon>
        <taxon>Gammaproteobacteria</taxon>
        <taxon>Oceanospirillales</taxon>
        <taxon>Saccharospirillaceae</taxon>
        <taxon>Reinekea</taxon>
    </lineage>
</organism>
<accession>A0ABV7WSQ5</accession>
<proteinExistence type="predicted"/>
<dbReference type="Proteomes" id="UP001595710">
    <property type="component" value="Unassembled WGS sequence"/>
</dbReference>
<dbReference type="RefSeq" id="WP_290280794.1">
    <property type="nucleotide sequence ID" value="NZ_JAUFQI010000001.1"/>
</dbReference>
<feature type="coiled-coil region" evidence="1">
    <location>
        <begin position="99"/>
        <end position="164"/>
    </location>
</feature>
<evidence type="ECO:0000313" key="4">
    <source>
        <dbReference type="Proteomes" id="UP001595710"/>
    </source>
</evidence>
<name>A0ABV7WSQ5_9GAMM</name>
<keyword evidence="2" id="KW-0472">Membrane</keyword>
<keyword evidence="1" id="KW-0175">Coiled coil</keyword>
<gene>
    <name evidence="3" type="ORF">ACFOND_07595</name>
</gene>